<gene>
    <name evidence="1" type="ORF">SAMN04489743_1260</name>
</gene>
<reference evidence="2" key="1">
    <citation type="submission" date="2016-10" db="EMBL/GenBank/DDBJ databases">
        <authorList>
            <person name="Varghese N."/>
            <person name="Submissions S."/>
        </authorList>
    </citation>
    <scope>NUCLEOTIDE SEQUENCE [LARGE SCALE GENOMIC DNA]</scope>
    <source>
        <strain evidence="2">IMMIB L-1606</strain>
    </source>
</reference>
<protein>
    <recommendedName>
        <fullName evidence="3">Apea-like HEPN domain-containing protein</fullName>
    </recommendedName>
</protein>
<dbReference type="EMBL" id="LT629779">
    <property type="protein sequence ID" value="SDS93866.1"/>
    <property type="molecule type" value="Genomic_DNA"/>
</dbReference>
<evidence type="ECO:0000313" key="2">
    <source>
        <dbReference type="Proteomes" id="UP000198751"/>
    </source>
</evidence>
<evidence type="ECO:0000313" key="1">
    <source>
        <dbReference type="EMBL" id="SDS93866.1"/>
    </source>
</evidence>
<dbReference type="OrthoDB" id="5192550at2"/>
<evidence type="ECO:0008006" key="3">
    <source>
        <dbReference type="Google" id="ProtNLM"/>
    </source>
</evidence>
<accession>A0A1H1WBS8</accession>
<organism evidence="1 2">
    <name type="scientific">Pseudarthrobacter equi</name>
    <dbReference type="NCBI Taxonomy" id="728066"/>
    <lineage>
        <taxon>Bacteria</taxon>
        <taxon>Bacillati</taxon>
        <taxon>Actinomycetota</taxon>
        <taxon>Actinomycetes</taxon>
        <taxon>Micrococcales</taxon>
        <taxon>Micrococcaceae</taxon>
        <taxon>Pseudarthrobacter</taxon>
    </lineage>
</organism>
<keyword evidence="2" id="KW-1185">Reference proteome</keyword>
<dbReference type="AlphaFoldDB" id="A0A1H1WBS8"/>
<dbReference type="Proteomes" id="UP000198751">
    <property type="component" value="Chromosome I"/>
</dbReference>
<sequence>MIKLEVRIRYLISDLWVDPSLMGWTRRFESGGESIEIRFPESPDEFTAADWETETPPTPSVVPVPGVYDEPGWDSRTLAVRLLAVSVTLEADLPSERPEDPFEGEYGTALQQAYERGLKRSEKTMQAFLEWLRALSRQPWLGLVADAPRQYGRGGVYYAATGEPIAGFGRGISRTFTSSRSRVNYSQLDEAIRGIEQGNPVPPSQALLADAWHLMDGTDRPDRIRAIILAAIACEIRAQEHLRAAANEHNESAINLLLRKGSTLQYLLNDVMTVVCDTSLKESDPELARHVQSLSANRNSLVHEGITSLRSPLLLSAPEIGQRVFNWLESHAHQQTAAAARKSPAAQT</sequence>
<dbReference type="RefSeq" id="WP_157693431.1">
    <property type="nucleotide sequence ID" value="NZ_LT629779.1"/>
</dbReference>
<name>A0A1H1WBS8_9MICC</name>
<proteinExistence type="predicted"/>